<dbReference type="InterPro" id="IPR037185">
    <property type="entry name" value="EmrE-like"/>
</dbReference>
<feature type="transmembrane region" description="Helical" evidence="1">
    <location>
        <begin position="34"/>
        <end position="56"/>
    </location>
</feature>
<feature type="transmembrane region" description="Helical" evidence="1">
    <location>
        <begin position="6"/>
        <end position="25"/>
    </location>
</feature>
<keyword evidence="1" id="KW-1133">Transmembrane helix</keyword>
<accession>A0A6J7CM82</accession>
<reference evidence="3" key="1">
    <citation type="submission" date="2020-05" db="EMBL/GenBank/DDBJ databases">
        <authorList>
            <person name="Chiriac C."/>
            <person name="Salcher M."/>
            <person name="Ghai R."/>
            <person name="Kavagutti S V."/>
        </authorList>
    </citation>
    <scope>NUCLEOTIDE SEQUENCE</scope>
</reference>
<feature type="domain" description="EamA" evidence="2">
    <location>
        <begin position="12"/>
        <end position="133"/>
    </location>
</feature>
<evidence type="ECO:0000256" key="1">
    <source>
        <dbReference type="SAM" id="Phobius"/>
    </source>
</evidence>
<dbReference type="GO" id="GO:0016020">
    <property type="term" value="C:membrane"/>
    <property type="evidence" value="ECO:0007669"/>
    <property type="project" value="InterPro"/>
</dbReference>
<dbReference type="InterPro" id="IPR000620">
    <property type="entry name" value="EamA_dom"/>
</dbReference>
<proteinExistence type="predicted"/>
<dbReference type="Pfam" id="PF00892">
    <property type="entry name" value="EamA"/>
    <property type="match status" value="1"/>
</dbReference>
<evidence type="ECO:0000313" key="3">
    <source>
        <dbReference type="EMBL" id="CAB4859457.1"/>
    </source>
</evidence>
<name>A0A6J7CM82_9ZZZZ</name>
<dbReference type="AlphaFoldDB" id="A0A6J7CM82"/>
<gene>
    <name evidence="3" type="ORF">UFOPK3423_00147</name>
</gene>
<feature type="transmembrane region" description="Helical" evidence="1">
    <location>
        <begin position="90"/>
        <end position="110"/>
    </location>
</feature>
<keyword evidence="1" id="KW-0472">Membrane</keyword>
<dbReference type="SUPFAM" id="SSF103481">
    <property type="entry name" value="Multidrug resistance efflux transporter EmrE"/>
    <property type="match status" value="1"/>
</dbReference>
<organism evidence="3">
    <name type="scientific">freshwater metagenome</name>
    <dbReference type="NCBI Taxonomy" id="449393"/>
    <lineage>
        <taxon>unclassified sequences</taxon>
        <taxon>metagenomes</taxon>
        <taxon>ecological metagenomes</taxon>
    </lineage>
</organism>
<sequence>MSWFIPTTYFIVATGALGITSKFALRSLQWQDLILYSGLGYVFVAGVLLASGHATLRLSGDGWWAAASAALAISGLIALYVALNSGKAGIVVPVSAAYPAFTLLLAAAFLDERITFAKGAGVLLVIGGVVLLTVAD</sequence>
<keyword evidence="1" id="KW-0812">Transmembrane</keyword>
<feature type="transmembrane region" description="Helical" evidence="1">
    <location>
        <begin position="116"/>
        <end position="135"/>
    </location>
</feature>
<protein>
    <submittedName>
        <fullName evidence="3">Unannotated protein</fullName>
    </submittedName>
</protein>
<evidence type="ECO:0000259" key="2">
    <source>
        <dbReference type="Pfam" id="PF00892"/>
    </source>
</evidence>
<dbReference type="EMBL" id="CAFBLQ010000008">
    <property type="protein sequence ID" value="CAB4859457.1"/>
    <property type="molecule type" value="Genomic_DNA"/>
</dbReference>
<feature type="transmembrane region" description="Helical" evidence="1">
    <location>
        <begin position="62"/>
        <end position="83"/>
    </location>
</feature>
<dbReference type="Gene3D" id="1.10.3730.20">
    <property type="match status" value="1"/>
</dbReference>